<keyword evidence="3" id="KW-0288">FMN</keyword>
<dbReference type="EMBL" id="FNZM01000003">
    <property type="protein sequence ID" value="SEJ26845.1"/>
    <property type="molecule type" value="Genomic_DNA"/>
</dbReference>
<dbReference type="GO" id="GO:0003959">
    <property type="term" value="F:NADPH dehydrogenase activity"/>
    <property type="evidence" value="ECO:0007669"/>
    <property type="project" value="InterPro"/>
</dbReference>
<name>A0AAQ1GD30_9BURK</name>
<dbReference type="SUPFAM" id="SSF51395">
    <property type="entry name" value="FMN-linked oxidoreductases"/>
    <property type="match status" value="1"/>
</dbReference>
<sequence length="377" mass="40726">MSSQLFSPVDIGPVRLRNRIAIAPMCQYSAAHGQANNWHLMNLMQFGIADAGLVMLEATAIEPRARITHGCLGLYDDDTEAALRRVIDAARAVAPQGTRWGIQLGHAGRKASAQRPWEGRGALGANENPWDTEAPSAMPFADGWHTPRAMQADDLARVRDRFVEAARRAVRLGFDVVEIHAAHGYLLHQFLSPLANRRDDAYGGSLENRMRFPLEIAEAVKAALPAHIALGFRITGTDWLPGGITVEEAAAFATELKARDVNYVCVTTGGVAHASIKAVPGYQVALAEHVKKASGIVTRAVGMIVEPEHAEAIIADGQADLVAIGRAFLDDPRWAWHAAERLGAVDAIQYPPQYERAGAPHWRGAALLRPHEAAAVA</sequence>
<evidence type="ECO:0000313" key="7">
    <source>
        <dbReference type="EMBL" id="SEJ26845.1"/>
    </source>
</evidence>
<dbReference type="CDD" id="cd02932">
    <property type="entry name" value="OYE_YqiM_FMN"/>
    <property type="match status" value="1"/>
</dbReference>
<evidence type="ECO:0000256" key="1">
    <source>
        <dbReference type="ARBA" id="ARBA00001917"/>
    </source>
</evidence>
<evidence type="ECO:0000259" key="6">
    <source>
        <dbReference type="Pfam" id="PF00724"/>
    </source>
</evidence>
<gene>
    <name evidence="7" type="ORF">SAMN05216550_103393</name>
</gene>
<organism evidence="7 8">
    <name type="scientific">Paraburkholderia tropica</name>
    <dbReference type="NCBI Taxonomy" id="92647"/>
    <lineage>
        <taxon>Bacteria</taxon>
        <taxon>Pseudomonadati</taxon>
        <taxon>Pseudomonadota</taxon>
        <taxon>Betaproteobacteria</taxon>
        <taxon>Burkholderiales</taxon>
        <taxon>Burkholderiaceae</taxon>
        <taxon>Paraburkholderia</taxon>
    </lineage>
</organism>
<protein>
    <submittedName>
        <fullName evidence="7">2,4-dienoyl-CoA reductase</fullName>
    </submittedName>
</protein>
<evidence type="ECO:0000256" key="2">
    <source>
        <dbReference type="ARBA" id="ARBA00022630"/>
    </source>
</evidence>
<dbReference type="InterPro" id="IPR044152">
    <property type="entry name" value="YqjM-like"/>
</dbReference>
<proteinExistence type="predicted"/>
<comment type="cofactor">
    <cofactor evidence="1">
        <name>FMN</name>
        <dbReference type="ChEBI" id="CHEBI:58210"/>
    </cofactor>
</comment>
<dbReference type="Proteomes" id="UP000183529">
    <property type="component" value="Unassembled WGS sequence"/>
</dbReference>
<accession>A0AAQ1GD30</accession>
<keyword evidence="2" id="KW-0285">Flavoprotein</keyword>
<dbReference type="GO" id="GO:0010181">
    <property type="term" value="F:FMN binding"/>
    <property type="evidence" value="ECO:0007669"/>
    <property type="project" value="InterPro"/>
</dbReference>
<evidence type="ECO:0000256" key="4">
    <source>
        <dbReference type="ARBA" id="ARBA00022857"/>
    </source>
</evidence>
<dbReference type="PANTHER" id="PTHR43303:SF4">
    <property type="entry name" value="NADPH DEHYDROGENASE C23G7.10C-RELATED"/>
    <property type="match status" value="1"/>
</dbReference>
<dbReference type="GO" id="GO:0050661">
    <property type="term" value="F:NADP binding"/>
    <property type="evidence" value="ECO:0007669"/>
    <property type="project" value="InterPro"/>
</dbReference>
<dbReference type="Gene3D" id="3.20.20.70">
    <property type="entry name" value="Aldolase class I"/>
    <property type="match status" value="1"/>
</dbReference>
<evidence type="ECO:0000313" key="8">
    <source>
        <dbReference type="Proteomes" id="UP000183529"/>
    </source>
</evidence>
<dbReference type="Pfam" id="PF00724">
    <property type="entry name" value="Oxidored_FMN"/>
    <property type="match status" value="1"/>
</dbReference>
<dbReference type="PANTHER" id="PTHR43303">
    <property type="entry name" value="NADPH DEHYDROGENASE C23G7.10C-RELATED"/>
    <property type="match status" value="1"/>
</dbReference>
<dbReference type="InterPro" id="IPR001155">
    <property type="entry name" value="OxRdtase_FMN_N"/>
</dbReference>
<dbReference type="AlphaFoldDB" id="A0AAQ1GD30"/>
<dbReference type="RefSeq" id="WP_074982118.1">
    <property type="nucleotide sequence ID" value="NZ_CADFGN010000001.1"/>
</dbReference>
<evidence type="ECO:0000256" key="3">
    <source>
        <dbReference type="ARBA" id="ARBA00022643"/>
    </source>
</evidence>
<feature type="domain" description="NADH:flavin oxidoreductase/NADH oxidase N-terminal" evidence="6">
    <location>
        <begin position="4"/>
        <end position="341"/>
    </location>
</feature>
<evidence type="ECO:0000256" key="5">
    <source>
        <dbReference type="ARBA" id="ARBA00023002"/>
    </source>
</evidence>
<keyword evidence="4" id="KW-0521">NADP</keyword>
<comment type="caution">
    <text evidence="7">The sequence shown here is derived from an EMBL/GenBank/DDBJ whole genome shotgun (WGS) entry which is preliminary data.</text>
</comment>
<keyword evidence="5" id="KW-0560">Oxidoreductase</keyword>
<dbReference type="InterPro" id="IPR013785">
    <property type="entry name" value="Aldolase_TIM"/>
</dbReference>
<reference evidence="7 8" key="1">
    <citation type="submission" date="2016-10" db="EMBL/GenBank/DDBJ databases">
        <authorList>
            <person name="Varghese N."/>
            <person name="Submissions S."/>
        </authorList>
    </citation>
    <scope>NUCLEOTIDE SEQUENCE [LARGE SCALE GENOMIC DNA]</scope>
    <source>
        <strain evidence="7 8">LMG 22274</strain>
    </source>
</reference>